<evidence type="ECO:0000259" key="1">
    <source>
        <dbReference type="Pfam" id="PF02540"/>
    </source>
</evidence>
<proteinExistence type="predicted"/>
<keyword evidence="3" id="KW-1185">Reference proteome</keyword>
<protein>
    <recommendedName>
        <fullName evidence="1">NAD/GMP synthase domain-containing protein</fullName>
    </recommendedName>
</protein>
<sequence length="343" mass="38782">MIEKLVEDLKSDIKNTIESYGNKQVIVAFSGGLDSTVASLLTRDAIGAKNVELVNVVYGPFTYKRSIEIVKKSASKMGLKVTFVESLKQKEIWRFGPSCNMCTKIVKMNTVKNYAKDRLVITGSNSSDSWGKTGLKLFNGMYAPLGDLDKKTIWKILEFYSFTLERIGEHAEREGCKLKHLLKIMTNLDYHGKAVSLANEILLENLPKNMEIANVKIVGPLSKNIAIINVKPLVDNIDEIAKKIEKLDVIDEVIIAKKPLILKVIANPSIYRVEESKYWIHIGKLQPEFAVPIKIEWKESKNNKLRTIQVVGVEEWKNYQEESKNLKKPSDINLNQKSSCSLL</sequence>
<dbReference type="InterPro" id="IPR052188">
    <property type="entry name" value="Ni-pincer_cofactor_biosynth"/>
</dbReference>
<dbReference type="EMBL" id="FQXN01000001">
    <property type="protein sequence ID" value="SHH22562.1"/>
    <property type="molecule type" value="Genomic_DNA"/>
</dbReference>
<dbReference type="InterPro" id="IPR014729">
    <property type="entry name" value="Rossmann-like_a/b/a_fold"/>
</dbReference>
<dbReference type="GO" id="GO:0006163">
    <property type="term" value="P:purine nucleotide metabolic process"/>
    <property type="evidence" value="ECO:0007669"/>
    <property type="project" value="UniProtKB-ARBA"/>
</dbReference>
<gene>
    <name evidence="2" type="ORF">SAMN02745199_0396</name>
</gene>
<reference evidence="3" key="1">
    <citation type="submission" date="2016-11" db="EMBL/GenBank/DDBJ databases">
        <authorList>
            <person name="Varghese N."/>
            <person name="Submissions S."/>
        </authorList>
    </citation>
    <scope>NUCLEOTIDE SEQUENCE [LARGE SCALE GENOMIC DNA]</scope>
    <source>
        <strain evidence="3">DSM 15807</strain>
    </source>
</reference>
<dbReference type="STRING" id="1123380.SAMN02745199_0396"/>
<dbReference type="SUPFAM" id="SSF52402">
    <property type="entry name" value="Adenine nucleotide alpha hydrolases-like"/>
    <property type="match status" value="1"/>
</dbReference>
<dbReference type="Gene3D" id="3.40.50.620">
    <property type="entry name" value="HUPs"/>
    <property type="match status" value="1"/>
</dbReference>
<dbReference type="InterPro" id="IPR022310">
    <property type="entry name" value="NAD/GMP_synthase"/>
</dbReference>
<dbReference type="Proteomes" id="UP000242592">
    <property type="component" value="Unassembled WGS sequence"/>
</dbReference>
<evidence type="ECO:0000313" key="3">
    <source>
        <dbReference type="Proteomes" id="UP000242592"/>
    </source>
</evidence>
<dbReference type="PANTHER" id="PTHR43169:SF2">
    <property type="entry name" value="NAD_GMP SYNTHASE DOMAIN-CONTAINING PROTEIN"/>
    <property type="match status" value="1"/>
</dbReference>
<name>A0A1M5R8C9_9BACT</name>
<organism evidence="2 3">
    <name type="scientific">Thermosipho atlanticus DSM 15807</name>
    <dbReference type="NCBI Taxonomy" id="1123380"/>
    <lineage>
        <taxon>Bacteria</taxon>
        <taxon>Thermotogati</taxon>
        <taxon>Thermotogota</taxon>
        <taxon>Thermotogae</taxon>
        <taxon>Thermotogales</taxon>
        <taxon>Fervidobacteriaceae</taxon>
        <taxon>Thermosipho</taxon>
    </lineage>
</organism>
<feature type="domain" description="NAD/GMP synthase" evidence="1">
    <location>
        <begin position="6"/>
        <end position="85"/>
    </location>
</feature>
<evidence type="ECO:0000313" key="2">
    <source>
        <dbReference type="EMBL" id="SHH22562.1"/>
    </source>
</evidence>
<accession>A0A1M5R8C9</accession>
<dbReference type="PANTHER" id="PTHR43169">
    <property type="entry name" value="EXSB FAMILY PROTEIN"/>
    <property type="match status" value="1"/>
</dbReference>
<dbReference type="Pfam" id="PF02540">
    <property type="entry name" value="NAD_synthase"/>
    <property type="match status" value="1"/>
</dbReference>
<dbReference type="AlphaFoldDB" id="A0A1M5R8C9"/>